<gene>
    <name evidence="1" type="ORF">ElyMa_005579500</name>
</gene>
<dbReference type="EMBL" id="BMAT01011134">
    <property type="protein sequence ID" value="GFR67282.1"/>
    <property type="molecule type" value="Genomic_DNA"/>
</dbReference>
<dbReference type="AlphaFoldDB" id="A0AAV4F1K9"/>
<dbReference type="PANTHER" id="PTHR37984">
    <property type="entry name" value="PROTEIN CBG26694"/>
    <property type="match status" value="1"/>
</dbReference>
<reference evidence="1 2" key="1">
    <citation type="journal article" date="2021" name="Elife">
        <title>Chloroplast acquisition without the gene transfer in kleptoplastic sea slugs, Plakobranchus ocellatus.</title>
        <authorList>
            <person name="Maeda T."/>
            <person name="Takahashi S."/>
            <person name="Yoshida T."/>
            <person name="Shimamura S."/>
            <person name="Takaki Y."/>
            <person name="Nagai Y."/>
            <person name="Toyoda A."/>
            <person name="Suzuki Y."/>
            <person name="Arimoto A."/>
            <person name="Ishii H."/>
            <person name="Satoh N."/>
            <person name="Nishiyama T."/>
            <person name="Hasebe M."/>
            <person name="Maruyama T."/>
            <person name="Minagawa J."/>
            <person name="Obokata J."/>
            <person name="Shigenobu S."/>
        </authorList>
    </citation>
    <scope>NUCLEOTIDE SEQUENCE [LARGE SCALE GENOMIC DNA]</scope>
</reference>
<sequence>MSRDGLSALGINLGVNIINHDCLQTLEQILESHGSVFKSSAGCLLGTKPKVKLYTEPGTILKFCRAQQPLYALREAIEEELSGLQSDGIIEPIQHSKWATLIIPMRKDRTIRICGDYETTLNKVCEGDNHPILYINDLAFDLSGGDKYIKLDLT</sequence>
<dbReference type="InterPro" id="IPR043502">
    <property type="entry name" value="DNA/RNA_pol_sf"/>
</dbReference>
<evidence type="ECO:0000313" key="2">
    <source>
        <dbReference type="Proteomes" id="UP000762676"/>
    </source>
</evidence>
<dbReference type="Gene3D" id="3.30.70.270">
    <property type="match status" value="1"/>
</dbReference>
<organism evidence="1 2">
    <name type="scientific">Elysia marginata</name>
    <dbReference type="NCBI Taxonomy" id="1093978"/>
    <lineage>
        <taxon>Eukaryota</taxon>
        <taxon>Metazoa</taxon>
        <taxon>Spiralia</taxon>
        <taxon>Lophotrochozoa</taxon>
        <taxon>Mollusca</taxon>
        <taxon>Gastropoda</taxon>
        <taxon>Heterobranchia</taxon>
        <taxon>Euthyneura</taxon>
        <taxon>Panpulmonata</taxon>
        <taxon>Sacoglossa</taxon>
        <taxon>Placobranchoidea</taxon>
        <taxon>Plakobranchidae</taxon>
        <taxon>Elysia</taxon>
    </lineage>
</organism>
<keyword evidence="2" id="KW-1185">Reference proteome</keyword>
<dbReference type="InterPro" id="IPR043128">
    <property type="entry name" value="Rev_trsase/Diguanyl_cyclase"/>
</dbReference>
<dbReference type="Gene3D" id="3.10.10.10">
    <property type="entry name" value="HIV Type 1 Reverse Transcriptase, subunit A, domain 1"/>
    <property type="match status" value="1"/>
</dbReference>
<protein>
    <submittedName>
        <fullName evidence="1">Pol polyprotein</fullName>
    </submittedName>
</protein>
<proteinExistence type="predicted"/>
<dbReference type="Proteomes" id="UP000762676">
    <property type="component" value="Unassembled WGS sequence"/>
</dbReference>
<name>A0AAV4F1K9_9GAST</name>
<dbReference type="InterPro" id="IPR050951">
    <property type="entry name" value="Retrovirus_Pol_polyprotein"/>
</dbReference>
<accession>A0AAV4F1K9</accession>
<evidence type="ECO:0000313" key="1">
    <source>
        <dbReference type="EMBL" id="GFR67282.1"/>
    </source>
</evidence>
<comment type="caution">
    <text evidence="1">The sequence shown here is derived from an EMBL/GenBank/DDBJ whole genome shotgun (WGS) entry which is preliminary data.</text>
</comment>
<dbReference type="SUPFAM" id="SSF56672">
    <property type="entry name" value="DNA/RNA polymerases"/>
    <property type="match status" value="1"/>
</dbReference>
<dbReference type="PANTHER" id="PTHR37984:SF13">
    <property type="entry name" value="RIBONUCLEASE H"/>
    <property type="match status" value="1"/>
</dbReference>